<dbReference type="NCBIfam" id="TIGR02937">
    <property type="entry name" value="sigma70-ECF"/>
    <property type="match status" value="1"/>
</dbReference>
<feature type="domain" description="RNA polymerase sigma-70 region 2" evidence="5">
    <location>
        <begin position="15"/>
        <end position="80"/>
    </location>
</feature>
<dbReference type="InterPro" id="IPR013324">
    <property type="entry name" value="RNA_pol_sigma_r3/r4-like"/>
</dbReference>
<dbReference type="PATRIC" id="fig|1331206.3.peg.2361"/>
<keyword evidence="3" id="KW-0731">Sigma factor</keyword>
<dbReference type="Pfam" id="PF04542">
    <property type="entry name" value="Sigma70_r2"/>
    <property type="match status" value="1"/>
</dbReference>
<dbReference type="GO" id="GO:0016987">
    <property type="term" value="F:sigma factor activity"/>
    <property type="evidence" value="ECO:0007669"/>
    <property type="project" value="UniProtKB-KW"/>
</dbReference>
<dbReference type="Pfam" id="PF08281">
    <property type="entry name" value="Sigma70_r4_2"/>
    <property type="match status" value="1"/>
</dbReference>
<dbReference type="SUPFAM" id="SSF88946">
    <property type="entry name" value="Sigma2 domain of RNA polymerase sigma factors"/>
    <property type="match status" value="1"/>
</dbReference>
<evidence type="ECO:0000256" key="4">
    <source>
        <dbReference type="ARBA" id="ARBA00023163"/>
    </source>
</evidence>
<dbReference type="Gene3D" id="1.10.1740.10">
    <property type="match status" value="1"/>
</dbReference>
<gene>
    <name evidence="7" type="ORF">L497_2766</name>
</gene>
<reference evidence="7 8" key="1">
    <citation type="submission" date="2014-03" db="EMBL/GenBank/DDBJ databases">
        <title>Genome sequence of Bordetella holmseii.</title>
        <authorList>
            <person name="Harvill E."/>
            <person name="Goodfield L.L."/>
            <person name="Ivanov Y."/>
            <person name="Meyer J.A."/>
            <person name="Newth C."/>
            <person name="Cassiday P."/>
            <person name="Tondella M.L."/>
            <person name="Liao P."/>
            <person name="Zimmerman J."/>
            <person name="Meert K."/>
            <person name="Wessel D."/>
            <person name="Berger J."/>
            <person name="Dean J.M."/>
            <person name="Holubkov R."/>
            <person name="Burr J."/>
            <person name="Liu T."/>
            <person name="Brinkac L.M."/>
            <person name="Sanka R."/>
            <person name="Kim M."/>
            <person name="Losada L."/>
        </authorList>
    </citation>
    <scope>NUCLEOTIDE SEQUENCE [LARGE SCALE GENOMIC DNA]</scope>
    <source>
        <strain evidence="7 8">CDC-H585-BH</strain>
    </source>
</reference>
<proteinExistence type="inferred from homology"/>
<evidence type="ECO:0000259" key="5">
    <source>
        <dbReference type="Pfam" id="PF04542"/>
    </source>
</evidence>
<dbReference type="SUPFAM" id="SSF88659">
    <property type="entry name" value="Sigma3 and sigma4 domains of RNA polymerase sigma factors"/>
    <property type="match status" value="1"/>
</dbReference>
<dbReference type="InterPro" id="IPR013325">
    <property type="entry name" value="RNA_pol_sigma_r2"/>
</dbReference>
<keyword evidence="4" id="KW-0804">Transcription</keyword>
<feature type="domain" description="RNA polymerase sigma factor 70 region 4 type 2" evidence="6">
    <location>
        <begin position="112"/>
        <end position="160"/>
    </location>
</feature>
<dbReference type="STRING" id="35814.BBB42_16750"/>
<dbReference type="InterPro" id="IPR007627">
    <property type="entry name" value="RNA_pol_sigma70_r2"/>
</dbReference>
<name>A0A158M3C2_9BORD</name>
<dbReference type="RefSeq" id="WP_025341253.1">
    <property type="nucleotide sequence ID" value="NZ_JFZZ01000086.1"/>
</dbReference>
<evidence type="ECO:0000313" key="8">
    <source>
        <dbReference type="Proteomes" id="UP000026682"/>
    </source>
</evidence>
<protein>
    <submittedName>
        <fullName evidence="7">Sigma-70, region 4</fullName>
    </submittedName>
</protein>
<sequence length="170" mass="19091">MSAQELPVRPDLTGLYVEHSTWLQGWLRKRVGDTFAAEDLAQDTFLSLLDGKIVPGEIRQPRPFLATIAGRLLAHRHRRQLLETAYLEALACLPEEVAPSPERRLLALESLQQIDRVLDGLPAKVREAFLLAHLFEMTYAEIAERLGASSSSVKQYLTRANQECLFALAL</sequence>
<evidence type="ECO:0000313" key="7">
    <source>
        <dbReference type="EMBL" id="KAK89938.1"/>
    </source>
</evidence>
<dbReference type="CDD" id="cd06171">
    <property type="entry name" value="Sigma70_r4"/>
    <property type="match status" value="1"/>
</dbReference>
<dbReference type="AlphaFoldDB" id="A0A158M3C2"/>
<evidence type="ECO:0000256" key="1">
    <source>
        <dbReference type="ARBA" id="ARBA00010641"/>
    </source>
</evidence>
<dbReference type="GO" id="GO:0006352">
    <property type="term" value="P:DNA-templated transcription initiation"/>
    <property type="evidence" value="ECO:0007669"/>
    <property type="project" value="InterPro"/>
</dbReference>
<dbReference type="InterPro" id="IPR039425">
    <property type="entry name" value="RNA_pol_sigma-70-like"/>
</dbReference>
<evidence type="ECO:0000256" key="2">
    <source>
        <dbReference type="ARBA" id="ARBA00023015"/>
    </source>
</evidence>
<accession>A0A158M3C2</accession>
<dbReference type="EMBL" id="JFZZ01000086">
    <property type="protein sequence ID" value="KAK89938.1"/>
    <property type="molecule type" value="Genomic_DNA"/>
</dbReference>
<dbReference type="GeneID" id="93118524"/>
<dbReference type="PANTHER" id="PTHR43133:SF63">
    <property type="entry name" value="RNA POLYMERASE SIGMA FACTOR FECI-RELATED"/>
    <property type="match status" value="1"/>
</dbReference>
<dbReference type="InterPro" id="IPR013249">
    <property type="entry name" value="RNA_pol_sigma70_r4_t2"/>
</dbReference>
<dbReference type="GO" id="GO:0003677">
    <property type="term" value="F:DNA binding"/>
    <property type="evidence" value="ECO:0007669"/>
    <property type="project" value="InterPro"/>
</dbReference>
<dbReference type="InterPro" id="IPR014284">
    <property type="entry name" value="RNA_pol_sigma-70_dom"/>
</dbReference>
<comment type="similarity">
    <text evidence="1">Belongs to the sigma-70 factor family. ECF subfamily.</text>
</comment>
<comment type="caution">
    <text evidence="7">The sequence shown here is derived from an EMBL/GenBank/DDBJ whole genome shotgun (WGS) entry which is preliminary data.</text>
</comment>
<dbReference type="InterPro" id="IPR036388">
    <property type="entry name" value="WH-like_DNA-bd_sf"/>
</dbReference>
<dbReference type="PANTHER" id="PTHR43133">
    <property type="entry name" value="RNA POLYMERASE ECF-TYPE SIGMA FACTO"/>
    <property type="match status" value="1"/>
</dbReference>
<organism evidence="7 8">
    <name type="scientific">Bordetella holmesii CDC-H585-BH</name>
    <dbReference type="NCBI Taxonomy" id="1331206"/>
    <lineage>
        <taxon>Bacteria</taxon>
        <taxon>Pseudomonadati</taxon>
        <taxon>Pseudomonadota</taxon>
        <taxon>Betaproteobacteria</taxon>
        <taxon>Burkholderiales</taxon>
        <taxon>Alcaligenaceae</taxon>
        <taxon>Bordetella</taxon>
    </lineage>
</organism>
<evidence type="ECO:0000256" key="3">
    <source>
        <dbReference type="ARBA" id="ARBA00023082"/>
    </source>
</evidence>
<keyword evidence="2" id="KW-0805">Transcription regulation</keyword>
<evidence type="ECO:0000259" key="6">
    <source>
        <dbReference type="Pfam" id="PF08281"/>
    </source>
</evidence>
<dbReference type="Proteomes" id="UP000026682">
    <property type="component" value="Unassembled WGS sequence"/>
</dbReference>
<dbReference type="Gene3D" id="1.10.10.10">
    <property type="entry name" value="Winged helix-like DNA-binding domain superfamily/Winged helix DNA-binding domain"/>
    <property type="match status" value="1"/>
</dbReference>